<name>A0A023CVS7_9LACO</name>
<comment type="caution">
    <text evidence="2">The sequence shown here is derived from an EMBL/GenBank/DDBJ whole genome shotgun (WGS) entry which is preliminary data.</text>
</comment>
<keyword evidence="1" id="KW-0812">Transmembrane</keyword>
<dbReference type="PATRIC" id="fig|1423806.3.peg.1291"/>
<evidence type="ECO:0000313" key="3">
    <source>
        <dbReference type="Proteomes" id="UP000050961"/>
    </source>
</evidence>
<evidence type="ECO:0000313" key="2">
    <source>
        <dbReference type="EMBL" id="KRN06081.1"/>
    </source>
</evidence>
<keyword evidence="3" id="KW-1185">Reference proteome</keyword>
<keyword evidence="1" id="KW-1133">Transmembrane helix</keyword>
<evidence type="ECO:0000256" key="1">
    <source>
        <dbReference type="SAM" id="Phobius"/>
    </source>
</evidence>
<sequence length="214" mass="24682">MTKNNSKSDWIPFYITTAITIIALGVTIYFNHKSLSCTNKQLKITQSEFKSKQNASLSAQATDVSSWINQHKKTPNGNMNFLVQAINSSSQPIYNVYLIVVKRNFNGNKKVSQKYNNSKIQEIKKYGDSYKWFLDIVPPEKEIYNFYPNNLQYSSSLNGVNYGVIMLFKDSRGNFWMRTDDGTLINEKNYFKSYQQLLNKLGFTKNVSEKLKGV</sequence>
<feature type="transmembrane region" description="Helical" evidence="1">
    <location>
        <begin position="12"/>
        <end position="30"/>
    </location>
</feature>
<dbReference type="EMBL" id="AYZF01000013">
    <property type="protein sequence ID" value="KRN06081.1"/>
    <property type="molecule type" value="Genomic_DNA"/>
</dbReference>
<organism evidence="2 3">
    <name type="scientific">Liquorilactobacillus sucicola DSM 21376 = JCM 15457</name>
    <dbReference type="NCBI Taxonomy" id="1423806"/>
    <lineage>
        <taxon>Bacteria</taxon>
        <taxon>Bacillati</taxon>
        <taxon>Bacillota</taxon>
        <taxon>Bacilli</taxon>
        <taxon>Lactobacillales</taxon>
        <taxon>Lactobacillaceae</taxon>
        <taxon>Liquorilactobacillus</taxon>
    </lineage>
</organism>
<dbReference type="AlphaFoldDB" id="A0A023CVS7"/>
<accession>A0A023CVS7</accession>
<gene>
    <name evidence="2" type="ORF">FD15_GL001270</name>
</gene>
<reference evidence="2 3" key="1">
    <citation type="journal article" date="2015" name="Genome Announc.">
        <title>Expanding the biotechnology potential of lactobacilli through comparative genomics of 213 strains and associated genera.</title>
        <authorList>
            <person name="Sun Z."/>
            <person name="Harris H.M."/>
            <person name="McCann A."/>
            <person name="Guo C."/>
            <person name="Argimon S."/>
            <person name="Zhang W."/>
            <person name="Yang X."/>
            <person name="Jeffery I.B."/>
            <person name="Cooney J.C."/>
            <person name="Kagawa T.F."/>
            <person name="Liu W."/>
            <person name="Song Y."/>
            <person name="Salvetti E."/>
            <person name="Wrobel A."/>
            <person name="Rasinkangas P."/>
            <person name="Parkhill J."/>
            <person name="Rea M.C."/>
            <person name="O'Sullivan O."/>
            <person name="Ritari J."/>
            <person name="Douillard F.P."/>
            <person name="Paul Ross R."/>
            <person name="Yang R."/>
            <person name="Briner A.E."/>
            <person name="Felis G.E."/>
            <person name="de Vos W.M."/>
            <person name="Barrangou R."/>
            <person name="Klaenhammer T.R."/>
            <person name="Caufield P.W."/>
            <person name="Cui Y."/>
            <person name="Zhang H."/>
            <person name="O'Toole P.W."/>
        </authorList>
    </citation>
    <scope>NUCLEOTIDE SEQUENCE [LARGE SCALE GENOMIC DNA]</scope>
    <source>
        <strain evidence="2 3">DSM 21376</strain>
    </source>
</reference>
<keyword evidence="1" id="KW-0472">Membrane</keyword>
<dbReference type="Proteomes" id="UP000050961">
    <property type="component" value="Unassembled WGS sequence"/>
</dbReference>
<protein>
    <submittedName>
        <fullName evidence="2">Uncharacterized protein</fullName>
    </submittedName>
</protein>
<dbReference type="STRING" id="1423806.FD15_GL001270"/>
<proteinExistence type="predicted"/>
<dbReference type="RefSeq" id="WP_034987947.1">
    <property type="nucleotide sequence ID" value="NZ_AYZF01000013.1"/>
</dbReference>